<dbReference type="GO" id="GO:0005506">
    <property type="term" value="F:iron ion binding"/>
    <property type="evidence" value="ECO:0007669"/>
    <property type="project" value="InterPro"/>
</dbReference>
<dbReference type="InterPro" id="IPR001128">
    <property type="entry name" value="Cyt_P450"/>
</dbReference>
<dbReference type="InterPro" id="IPR002401">
    <property type="entry name" value="Cyt_P450_E_grp-I"/>
</dbReference>
<keyword evidence="18" id="KW-1185">Reference proteome</keyword>
<feature type="binding site" description="axial binding residue" evidence="13">
    <location>
        <position position="469"/>
    </location>
    <ligand>
        <name>heme</name>
        <dbReference type="ChEBI" id="CHEBI:30413"/>
    </ligand>
    <ligandPart>
        <name>Fe</name>
        <dbReference type="ChEBI" id="CHEBI:18248"/>
    </ligandPart>
</feature>
<evidence type="ECO:0000256" key="2">
    <source>
        <dbReference type="ARBA" id="ARBA00004174"/>
    </source>
</evidence>
<comment type="subcellular location">
    <subcellularLocation>
        <location evidence="3">Endoplasmic reticulum membrane</location>
        <topology evidence="3">Peripheral membrane protein</topology>
    </subcellularLocation>
    <subcellularLocation>
        <location evidence="2">Microsome membrane</location>
        <topology evidence="2">Peripheral membrane protein</topology>
    </subcellularLocation>
</comment>
<dbReference type="FunFam" id="1.10.630.10:FF:000042">
    <property type="entry name" value="Cytochrome P450"/>
    <property type="match status" value="1"/>
</dbReference>
<gene>
    <name evidence="17" type="ORF">B7P43_G14393</name>
</gene>
<dbReference type="EMBL" id="NEVH01020964">
    <property type="protein sequence ID" value="PNF20300.1"/>
    <property type="molecule type" value="Genomic_DNA"/>
</dbReference>
<protein>
    <submittedName>
        <fullName evidence="17">Cytochrome P450 6a2</fullName>
    </submittedName>
</protein>
<dbReference type="AlphaFoldDB" id="A0A2J7PVD8"/>
<organism evidence="17 18">
    <name type="scientific">Cryptotermes secundus</name>
    <dbReference type="NCBI Taxonomy" id="105785"/>
    <lineage>
        <taxon>Eukaryota</taxon>
        <taxon>Metazoa</taxon>
        <taxon>Ecdysozoa</taxon>
        <taxon>Arthropoda</taxon>
        <taxon>Hexapoda</taxon>
        <taxon>Insecta</taxon>
        <taxon>Pterygota</taxon>
        <taxon>Neoptera</taxon>
        <taxon>Polyneoptera</taxon>
        <taxon>Dictyoptera</taxon>
        <taxon>Blattodea</taxon>
        <taxon>Blattoidea</taxon>
        <taxon>Termitoidae</taxon>
        <taxon>Kalotermitidae</taxon>
        <taxon>Cryptotermitinae</taxon>
        <taxon>Cryptotermes</taxon>
    </lineage>
</organism>
<evidence type="ECO:0000256" key="3">
    <source>
        <dbReference type="ARBA" id="ARBA00004406"/>
    </source>
</evidence>
<keyword evidence="16" id="KW-1133">Transmembrane helix</keyword>
<comment type="similarity">
    <text evidence="4 14">Belongs to the cytochrome P450 family.</text>
</comment>
<reference evidence="17 18" key="1">
    <citation type="submission" date="2017-12" db="EMBL/GenBank/DDBJ databases">
        <title>Hemimetabolous genomes reveal molecular basis of termite eusociality.</title>
        <authorList>
            <person name="Harrison M.C."/>
            <person name="Jongepier E."/>
            <person name="Robertson H.M."/>
            <person name="Arning N."/>
            <person name="Bitard-Feildel T."/>
            <person name="Chao H."/>
            <person name="Childers C.P."/>
            <person name="Dinh H."/>
            <person name="Doddapaneni H."/>
            <person name="Dugan S."/>
            <person name="Gowin J."/>
            <person name="Greiner C."/>
            <person name="Han Y."/>
            <person name="Hu H."/>
            <person name="Hughes D.S.T."/>
            <person name="Huylmans A.-K."/>
            <person name="Kemena C."/>
            <person name="Kremer L.P.M."/>
            <person name="Lee S.L."/>
            <person name="Lopez-Ezquerra A."/>
            <person name="Mallet L."/>
            <person name="Monroy-Kuhn J.M."/>
            <person name="Moser A."/>
            <person name="Murali S.C."/>
            <person name="Muzny D.M."/>
            <person name="Otani S."/>
            <person name="Piulachs M.-D."/>
            <person name="Poelchau M."/>
            <person name="Qu J."/>
            <person name="Schaub F."/>
            <person name="Wada-Katsumata A."/>
            <person name="Worley K.C."/>
            <person name="Xie Q."/>
            <person name="Ylla G."/>
            <person name="Poulsen M."/>
            <person name="Gibbs R.A."/>
            <person name="Schal C."/>
            <person name="Richards S."/>
            <person name="Belles X."/>
            <person name="Korb J."/>
            <person name="Bornberg-Bauer E."/>
        </authorList>
    </citation>
    <scope>NUCLEOTIDE SEQUENCE [LARGE SCALE GENOMIC DNA]</scope>
    <source>
        <tissue evidence="17">Whole body</tissue>
    </source>
</reference>
<evidence type="ECO:0000256" key="16">
    <source>
        <dbReference type="SAM" id="Phobius"/>
    </source>
</evidence>
<dbReference type="EMBL" id="NEVH01020964">
    <property type="protein sequence ID" value="PNF20304.1"/>
    <property type="molecule type" value="Genomic_DNA"/>
</dbReference>
<evidence type="ECO:0000256" key="12">
    <source>
        <dbReference type="ARBA" id="ARBA00023136"/>
    </source>
</evidence>
<evidence type="ECO:0000256" key="10">
    <source>
        <dbReference type="ARBA" id="ARBA00023004"/>
    </source>
</evidence>
<evidence type="ECO:0000313" key="18">
    <source>
        <dbReference type="Proteomes" id="UP000235965"/>
    </source>
</evidence>
<accession>A0A2J7PVD8</accession>
<dbReference type="CDD" id="cd11056">
    <property type="entry name" value="CYP6-like"/>
    <property type="match status" value="1"/>
</dbReference>
<dbReference type="SUPFAM" id="SSF48264">
    <property type="entry name" value="Cytochrome P450"/>
    <property type="match status" value="1"/>
</dbReference>
<keyword evidence="7" id="KW-0256">Endoplasmic reticulum</keyword>
<evidence type="ECO:0000256" key="13">
    <source>
        <dbReference type="PIRSR" id="PIRSR602401-1"/>
    </source>
</evidence>
<dbReference type="PANTHER" id="PTHR24292">
    <property type="entry name" value="CYTOCHROME P450"/>
    <property type="match status" value="1"/>
</dbReference>
<sequence length="526" mass="60646">MGLVFAASFLEWLSIFIIVCTSIWYYFKLKYSFWKTKGVRFITPAIPFGNIKDMILLRKSTTEMTKELYDAFPEERFVGLFEGMKPMILIRDLELIKHVMVKDFSYFQDRGLVSSEEIEPLSAHLFNLTGKRWRSLRTRLTPTFTSGKIKMMYHLMTECAHQLKEYLERSAQNGEMLEMKEVMAKFTTDVIGLCAFGLQSNAINNSDSEFHRMARQVFCSSPLKGVVAVLQIAFPSLMKIFPIKHLPAVVSKFFLRTVKEVMEYREKNNVSRNDFMQLLIELKNKGRVHDDEPVKSEDKLDRTSHKESETNVEFTDNLLASQAFIFFVAGFETSSTALSFCLYELALNPEVQERLRDEIDSTLEKYEGKITYDAIQSMSYLDKVVAETLRKYPPLPSLFRAVTKPYVIPGTSVRLHVGMKVMIPVCGLHYDPQYFPEPEIFNPENFSDDSRARRPHNAYLPFGDGPRNCIGMRFGLLQAKLGLCVLLSNFKFSVCDKTQLPIKLDPKIMVMASESGIWLRINKRDM</sequence>
<dbReference type="Proteomes" id="UP000235965">
    <property type="component" value="Unassembled WGS sequence"/>
</dbReference>
<comment type="caution">
    <text evidence="17">The sequence shown here is derived from an EMBL/GenBank/DDBJ whole genome shotgun (WGS) entry which is preliminary data.</text>
</comment>
<dbReference type="PANTHER" id="PTHR24292:SF54">
    <property type="entry name" value="CYP9F3-RELATED"/>
    <property type="match status" value="1"/>
</dbReference>
<dbReference type="Pfam" id="PF00067">
    <property type="entry name" value="p450"/>
    <property type="match status" value="1"/>
</dbReference>
<dbReference type="PROSITE" id="PS00086">
    <property type="entry name" value="CYTOCHROME_P450"/>
    <property type="match status" value="1"/>
</dbReference>
<evidence type="ECO:0000256" key="14">
    <source>
        <dbReference type="RuleBase" id="RU000461"/>
    </source>
</evidence>
<dbReference type="InterPro" id="IPR017972">
    <property type="entry name" value="Cyt_P450_CS"/>
</dbReference>
<dbReference type="EMBL" id="NEVH01020964">
    <property type="protein sequence ID" value="PNF20302.1"/>
    <property type="molecule type" value="Genomic_DNA"/>
</dbReference>
<evidence type="ECO:0000256" key="4">
    <source>
        <dbReference type="ARBA" id="ARBA00010617"/>
    </source>
</evidence>
<feature type="transmembrane region" description="Helical" evidence="16">
    <location>
        <begin position="6"/>
        <end position="27"/>
    </location>
</feature>
<dbReference type="InterPro" id="IPR050476">
    <property type="entry name" value="Insect_CytP450_Detox"/>
</dbReference>
<keyword evidence="6 13" id="KW-0479">Metal-binding</keyword>
<keyword evidence="12 16" id="KW-0472">Membrane</keyword>
<dbReference type="InterPro" id="IPR036396">
    <property type="entry name" value="Cyt_P450_sf"/>
</dbReference>
<evidence type="ECO:0000256" key="5">
    <source>
        <dbReference type="ARBA" id="ARBA00022617"/>
    </source>
</evidence>
<keyword evidence="11 14" id="KW-0503">Monooxygenase</keyword>
<dbReference type="OrthoDB" id="2789670at2759"/>
<dbReference type="PRINTS" id="PR00463">
    <property type="entry name" value="EP450I"/>
</dbReference>
<keyword evidence="16" id="KW-0812">Transmembrane</keyword>
<feature type="region of interest" description="Disordered" evidence="15">
    <location>
        <begin position="289"/>
        <end position="308"/>
    </location>
</feature>
<evidence type="ECO:0000313" key="17">
    <source>
        <dbReference type="EMBL" id="PNF20302.1"/>
    </source>
</evidence>
<evidence type="ECO:0000256" key="7">
    <source>
        <dbReference type="ARBA" id="ARBA00022824"/>
    </source>
</evidence>
<keyword evidence="9 14" id="KW-0560">Oxidoreductase</keyword>
<dbReference type="EMBL" id="NEVH01020964">
    <property type="protein sequence ID" value="PNF20305.1"/>
    <property type="molecule type" value="Genomic_DNA"/>
</dbReference>
<evidence type="ECO:0000256" key="9">
    <source>
        <dbReference type="ARBA" id="ARBA00023002"/>
    </source>
</evidence>
<evidence type="ECO:0000256" key="1">
    <source>
        <dbReference type="ARBA" id="ARBA00001971"/>
    </source>
</evidence>
<evidence type="ECO:0000256" key="6">
    <source>
        <dbReference type="ARBA" id="ARBA00022723"/>
    </source>
</evidence>
<evidence type="ECO:0000256" key="11">
    <source>
        <dbReference type="ARBA" id="ARBA00023033"/>
    </source>
</evidence>
<keyword evidence="8" id="KW-0492">Microsome</keyword>
<dbReference type="PRINTS" id="PR00385">
    <property type="entry name" value="P450"/>
</dbReference>
<dbReference type="GO" id="GO:0016705">
    <property type="term" value="F:oxidoreductase activity, acting on paired donors, with incorporation or reduction of molecular oxygen"/>
    <property type="evidence" value="ECO:0007669"/>
    <property type="project" value="InterPro"/>
</dbReference>
<comment type="cofactor">
    <cofactor evidence="1 13">
        <name>heme</name>
        <dbReference type="ChEBI" id="CHEBI:30413"/>
    </cofactor>
</comment>
<dbReference type="Gene3D" id="1.10.630.10">
    <property type="entry name" value="Cytochrome P450"/>
    <property type="match status" value="1"/>
</dbReference>
<keyword evidence="5 13" id="KW-0349">Heme</keyword>
<keyword evidence="10 13" id="KW-0408">Iron</keyword>
<evidence type="ECO:0000256" key="15">
    <source>
        <dbReference type="SAM" id="MobiDB-lite"/>
    </source>
</evidence>
<name>A0A2J7PVD8_9NEOP</name>
<dbReference type="GO" id="GO:0004497">
    <property type="term" value="F:monooxygenase activity"/>
    <property type="evidence" value="ECO:0007669"/>
    <property type="project" value="UniProtKB-KW"/>
</dbReference>
<dbReference type="GO" id="GO:0005789">
    <property type="term" value="C:endoplasmic reticulum membrane"/>
    <property type="evidence" value="ECO:0007669"/>
    <property type="project" value="UniProtKB-SubCell"/>
</dbReference>
<evidence type="ECO:0000256" key="8">
    <source>
        <dbReference type="ARBA" id="ARBA00022848"/>
    </source>
</evidence>
<proteinExistence type="inferred from homology"/>
<dbReference type="GO" id="GO:0020037">
    <property type="term" value="F:heme binding"/>
    <property type="evidence" value="ECO:0007669"/>
    <property type="project" value="InterPro"/>
</dbReference>